<dbReference type="PANTHER" id="PTHR12196:SF2">
    <property type="entry name" value="DIPHTHINE--AMMONIA LIGASE"/>
    <property type="match status" value="1"/>
</dbReference>
<proteinExistence type="predicted"/>
<dbReference type="EMBL" id="FUYN01000006">
    <property type="protein sequence ID" value="SKB63632.1"/>
    <property type="molecule type" value="Genomic_DNA"/>
</dbReference>
<dbReference type="Gene3D" id="3.90.1490.10">
    <property type="entry name" value="putative n-type atp pyrophosphatase, domain 2"/>
    <property type="match status" value="1"/>
</dbReference>
<dbReference type="GO" id="GO:0017178">
    <property type="term" value="F:diphthine-ammonia ligase activity"/>
    <property type="evidence" value="ECO:0007669"/>
    <property type="project" value="TreeGrafter"/>
</dbReference>
<dbReference type="CDD" id="cd01994">
    <property type="entry name" value="AANH_PF0828-like"/>
    <property type="match status" value="1"/>
</dbReference>
<dbReference type="InterPro" id="IPR002761">
    <property type="entry name" value="Diphthami_syn_dom"/>
</dbReference>
<dbReference type="InterPro" id="IPR030662">
    <property type="entry name" value="DPH6/MJ0570"/>
</dbReference>
<dbReference type="InterPro" id="IPR014729">
    <property type="entry name" value="Rossmann-like_a/b/a_fold"/>
</dbReference>
<organism evidence="2 3">
    <name type="scientific">Acetoanaerobium noterae</name>
    <dbReference type="NCBI Taxonomy" id="745369"/>
    <lineage>
        <taxon>Bacteria</taxon>
        <taxon>Bacillati</taxon>
        <taxon>Bacillota</taxon>
        <taxon>Clostridia</taxon>
        <taxon>Peptostreptococcales</taxon>
        <taxon>Filifactoraceae</taxon>
        <taxon>Acetoanaerobium</taxon>
    </lineage>
</organism>
<feature type="domain" description="Diphthamide synthase" evidence="1">
    <location>
        <begin position="7"/>
        <end position="205"/>
    </location>
</feature>
<evidence type="ECO:0000313" key="3">
    <source>
        <dbReference type="Proteomes" id="UP000243406"/>
    </source>
</evidence>
<dbReference type="PANTHER" id="PTHR12196">
    <property type="entry name" value="DOMAIN OF UNKNOWN FUNCTION 71 DUF71 -CONTAINING PROTEIN"/>
    <property type="match status" value="1"/>
</dbReference>
<name>A0A1T5CW27_9FIRM</name>
<dbReference type="GO" id="GO:0017183">
    <property type="term" value="P:protein histidyl modification to diphthamide"/>
    <property type="evidence" value="ECO:0007669"/>
    <property type="project" value="TreeGrafter"/>
</dbReference>
<dbReference type="RefSeq" id="WP_079590187.1">
    <property type="nucleotide sequence ID" value="NZ_FUYN01000006.1"/>
</dbReference>
<dbReference type="Proteomes" id="UP000243406">
    <property type="component" value="Unassembled WGS sequence"/>
</dbReference>
<evidence type="ECO:0000313" key="2">
    <source>
        <dbReference type="EMBL" id="SKB63632.1"/>
    </source>
</evidence>
<keyword evidence="3" id="KW-1185">Reference proteome</keyword>
<protein>
    <submittedName>
        <fullName evidence="2">MJ0570-related uncharacterized domain-containing protein</fullName>
    </submittedName>
</protein>
<dbReference type="PIRSF" id="PIRSF039123">
    <property type="entry name" value="Diphthamide_synthase"/>
    <property type="match status" value="1"/>
</dbReference>
<gene>
    <name evidence="2" type="ORF">SAMN02745120_2404</name>
</gene>
<dbReference type="NCBIfam" id="TIGR00290">
    <property type="entry name" value="MJ0570_dom"/>
    <property type="match status" value="1"/>
</dbReference>
<dbReference type="SUPFAM" id="SSF52402">
    <property type="entry name" value="Adenine nucleotide alpha hydrolases-like"/>
    <property type="match status" value="1"/>
</dbReference>
<dbReference type="OrthoDB" id="3572539at2"/>
<evidence type="ECO:0000259" key="1">
    <source>
        <dbReference type="Pfam" id="PF01902"/>
    </source>
</evidence>
<dbReference type="AlphaFoldDB" id="A0A1T5CW27"/>
<accession>A0A1T5CW27</accession>
<dbReference type="Gene3D" id="3.40.50.620">
    <property type="entry name" value="HUPs"/>
    <property type="match status" value="1"/>
</dbReference>
<reference evidence="3" key="1">
    <citation type="submission" date="2017-02" db="EMBL/GenBank/DDBJ databases">
        <authorList>
            <person name="Varghese N."/>
            <person name="Submissions S."/>
        </authorList>
    </citation>
    <scope>NUCLEOTIDE SEQUENCE [LARGE SCALE GENOMIC DNA]</scope>
    <source>
        <strain evidence="3">ATCC 35199</strain>
    </source>
</reference>
<dbReference type="Pfam" id="PF01902">
    <property type="entry name" value="Diphthami_syn_2"/>
    <property type="match status" value="1"/>
</dbReference>
<sequence length="218" mass="25017">MNKNCFVSWSGGKDSCLALYRAMNQGYKPKMLFTMFSIENDVSSAHRLNEDIIKAQVNALDLESTIGRAKFEDYEAVFVRNLEAFKSQDIKYGIFGDIDLDEHRKWEETVCEKAQMTAVLPLWQEDREKLVKEFIDLGFKARIVVVNKTMMSPEFLGRDLSHELLEEIEKTGADVCGENGEYHTVVYDGPLFKTPLNLNFSKEVKDIEGKWAKIDVLI</sequence>